<dbReference type="AlphaFoldDB" id="W1J8K2"/>
<comment type="caution">
    <text evidence="1">The sequence shown here is derived from an EMBL/GenBank/DDBJ whole genome shotgun (WGS) entry which is preliminary data.</text>
</comment>
<dbReference type="EMBL" id="CBXE010000479">
    <property type="protein sequence ID" value="CDL87039.1"/>
    <property type="molecule type" value="Genomic_DNA"/>
</dbReference>
<proteinExistence type="predicted"/>
<protein>
    <submittedName>
        <fullName evidence="1">Uncharacterized protein</fullName>
    </submittedName>
</protein>
<name>W1J8K2_9GAMM</name>
<evidence type="ECO:0000313" key="1">
    <source>
        <dbReference type="EMBL" id="CDL87039.1"/>
    </source>
</evidence>
<evidence type="ECO:0000313" key="2">
    <source>
        <dbReference type="Proteomes" id="UP000019197"/>
    </source>
</evidence>
<sequence>MTGHPKLRNDLLRPAMEEIGYRTTIFTQDGIIGSQREYIRWLLKSRAEKNKPEDIHTYLR</sequence>
<dbReference type="Proteomes" id="UP000019197">
    <property type="component" value="Unassembled WGS sequence"/>
</dbReference>
<gene>
    <name evidence="1" type="ORF">XCR1_830014</name>
</gene>
<reference evidence="1 2" key="1">
    <citation type="submission" date="2013-11" db="EMBL/GenBank/DDBJ databases">
        <title>Draft genome sequence and annotation of the entomopathogenic bacterium, Xenorhabdus cabanillasi strain JM26.</title>
        <authorList>
            <person name="Gualtieri M."/>
            <person name="Ogier J.C."/>
            <person name="Pages S."/>
            <person name="Givaudan A."/>
            <person name="Gaudriault S."/>
        </authorList>
    </citation>
    <scope>NUCLEOTIDE SEQUENCE [LARGE SCALE GENOMIC DNA]</scope>
    <source>
        <strain evidence="1 2">JM26</strain>
    </source>
</reference>
<accession>W1J8K2</accession>
<organism evidence="1 2">
    <name type="scientific">Xenorhabdus cabanillasii JM26</name>
    <dbReference type="NCBI Taxonomy" id="1427517"/>
    <lineage>
        <taxon>Bacteria</taxon>
        <taxon>Pseudomonadati</taxon>
        <taxon>Pseudomonadota</taxon>
        <taxon>Gammaproteobacteria</taxon>
        <taxon>Enterobacterales</taxon>
        <taxon>Morganellaceae</taxon>
        <taxon>Xenorhabdus</taxon>
    </lineage>
</organism>